<feature type="DNA-binding region" description="OmpR/PhoB-type" evidence="7">
    <location>
        <begin position="124"/>
        <end position="224"/>
    </location>
</feature>
<dbReference type="Gene3D" id="1.10.10.10">
    <property type="entry name" value="Winged helix-like DNA-binding domain superfamily/Winged helix DNA-binding domain"/>
    <property type="match status" value="1"/>
</dbReference>
<dbReference type="InterPro" id="IPR039420">
    <property type="entry name" value="WalR-like"/>
</dbReference>
<feature type="domain" description="Response regulatory" evidence="8">
    <location>
        <begin position="2"/>
        <end position="116"/>
    </location>
</feature>
<evidence type="ECO:0000256" key="2">
    <source>
        <dbReference type="ARBA" id="ARBA00023012"/>
    </source>
</evidence>
<evidence type="ECO:0000313" key="10">
    <source>
        <dbReference type="EMBL" id="SDG53453.1"/>
    </source>
</evidence>
<organism evidence="10 11">
    <name type="scientific">Dyadobacter soli</name>
    <dbReference type="NCBI Taxonomy" id="659014"/>
    <lineage>
        <taxon>Bacteria</taxon>
        <taxon>Pseudomonadati</taxon>
        <taxon>Bacteroidota</taxon>
        <taxon>Cytophagia</taxon>
        <taxon>Cytophagales</taxon>
        <taxon>Spirosomataceae</taxon>
        <taxon>Dyadobacter</taxon>
    </lineage>
</organism>
<dbReference type="Gene3D" id="3.40.50.2300">
    <property type="match status" value="1"/>
</dbReference>
<dbReference type="Pfam" id="PF00486">
    <property type="entry name" value="Trans_reg_C"/>
    <property type="match status" value="1"/>
</dbReference>
<protein>
    <submittedName>
        <fullName evidence="10">DNA-binding response regulator, OmpR family, contains REC and winged-helix (WHTH) domain</fullName>
    </submittedName>
</protein>
<dbReference type="InterPro" id="IPR011006">
    <property type="entry name" value="CheY-like_superfamily"/>
</dbReference>
<evidence type="ECO:0000256" key="3">
    <source>
        <dbReference type="ARBA" id="ARBA00023015"/>
    </source>
</evidence>
<keyword evidence="2" id="KW-0902">Two-component regulatory system</keyword>
<evidence type="ECO:0000259" key="8">
    <source>
        <dbReference type="PROSITE" id="PS50110"/>
    </source>
</evidence>
<proteinExistence type="predicted"/>
<dbReference type="InterPro" id="IPR001867">
    <property type="entry name" value="OmpR/PhoB-type_DNA-bd"/>
</dbReference>
<evidence type="ECO:0000256" key="6">
    <source>
        <dbReference type="PROSITE-ProRule" id="PRU00169"/>
    </source>
</evidence>
<accession>A0A1G7V0Y4</accession>
<keyword evidence="1 6" id="KW-0597">Phosphoprotein</keyword>
<feature type="domain" description="OmpR/PhoB-type" evidence="9">
    <location>
        <begin position="124"/>
        <end position="224"/>
    </location>
</feature>
<dbReference type="GO" id="GO:0000976">
    <property type="term" value="F:transcription cis-regulatory region binding"/>
    <property type="evidence" value="ECO:0007669"/>
    <property type="project" value="TreeGrafter"/>
</dbReference>
<keyword evidence="11" id="KW-1185">Reference proteome</keyword>
<sequence length="225" mass="26159">MKLLLIEDEKALATSIQNYFQRENFICEWAADYRTAVDKINIYRYDCVLVDLMLPDGDGLDAVRELKRNFPETGIIIISAKNSLDDRITGLNLGSDDYLTKPFHLSELNARVQAVIRRRSFQGSQQIRFGKIQIDPQEHLVLVDQQEIVLTRKEYDLLVYLIANKNRVLTKESIAEHLWGDDADLMDNFDFIYTHIKNLRKKLMDKGCPDYLKSIYGVGYKFSEQ</sequence>
<evidence type="ECO:0000256" key="7">
    <source>
        <dbReference type="PROSITE-ProRule" id="PRU01091"/>
    </source>
</evidence>
<dbReference type="SMART" id="SM00862">
    <property type="entry name" value="Trans_reg_C"/>
    <property type="match status" value="1"/>
</dbReference>
<dbReference type="Pfam" id="PF00072">
    <property type="entry name" value="Response_reg"/>
    <property type="match status" value="1"/>
</dbReference>
<dbReference type="RefSeq" id="WP_090156360.1">
    <property type="nucleotide sequence ID" value="NZ_FNAN01000019.1"/>
</dbReference>
<name>A0A1G7V0Y4_9BACT</name>
<dbReference type="STRING" id="659014.SAMN04487996_119176"/>
<dbReference type="Gene3D" id="6.10.250.690">
    <property type="match status" value="1"/>
</dbReference>
<dbReference type="PROSITE" id="PS51755">
    <property type="entry name" value="OMPR_PHOB"/>
    <property type="match status" value="1"/>
</dbReference>
<gene>
    <name evidence="10" type="ORF">SAMN04487996_119176</name>
</gene>
<dbReference type="SMART" id="SM00448">
    <property type="entry name" value="REC"/>
    <property type="match status" value="1"/>
</dbReference>
<dbReference type="OrthoDB" id="5343479at2"/>
<dbReference type="GO" id="GO:0006355">
    <property type="term" value="P:regulation of DNA-templated transcription"/>
    <property type="evidence" value="ECO:0007669"/>
    <property type="project" value="InterPro"/>
</dbReference>
<dbReference type="Proteomes" id="UP000198748">
    <property type="component" value="Unassembled WGS sequence"/>
</dbReference>
<dbReference type="GO" id="GO:0032993">
    <property type="term" value="C:protein-DNA complex"/>
    <property type="evidence" value="ECO:0007669"/>
    <property type="project" value="TreeGrafter"/>
</dbReference>
<feature type="modified residue" description="4-aspartylphosphate" evidence="6">
    <location>
        <position position="51"/>
    </location>
</feature>
<dbReference type="PROSITE" id="PS50110">
    <property type="entry name" value="RESPONSE_REGULATORY"/>
    <property type="match status" value="1"/>
</dbReference>
<keyword evidence="5" id="KW-0804">Transcription</keyword>
<dbReference type="GO" id="GO:0005829">
    <property type="term" value="C:cytosol"/>
    <property type="evidence" value="ECO:0007669"/>
    <property type="project" value="TreeGrafter"/>
</dbReference>
<dbReference type="AlphaFoldDB" id="A0A1G7V0Y4"/>
<dbReference type="CDD" id="cd00383">
    <property type="entry name" value="trans_reg_C"/>
    <property type="match status" value="1"/>
</dbReference>
<reference evidence="11" key="1">
    <citation type="submission" date="2016-10" db="EMBL/GenBank/DDBJ databases">
        <authorList>
            <person name="Varghese N."/>
            <person name="Submissions S."/>
        </authorList>
    </citation>
    <scope>NUCLEOTIDE SEQUENCE [LARGE SCALE GENOMIC DNA]</scope>
    <source>
        <strain evidence="11">DSM 25329</strain>
    </source>
</reference>
<dbReference type="EMBL" id="FNAN01000019">
    <property type="protein sequence ID" value="SDG53453.1"/>
    <property type="molecule type" value="Genomic_DNA"/>
</dbReference>
<dbReference type="PANTHER" id="PTHR48111:SF22">
    <property type="entry name" value="REGULATOR OF RPOS"/>
    <property type="match status" value="1"/>
</dbReference>
<dbReference type="SUPFAM" id="SSF52172">
    <property type="entry name" value="CheY-like"/>
    <property type="match status" value="1"/>
</dbReference>
<dbReference type="GO" id="GO:0000156">
    <property type="term" value="F:phosphorelay response regulator activity"/>
    <property type="evidence" value="ECO:0007669"/>
    <property type="project" value="TreeGrafter"/>
</dbReference>
<evidence type="ECO:0000256" key="5">
    <source>
        <dbReference type="ARBA" id="ARBA00023163"/>
    </source>
</evidence>
<dbReference type="PANTHER" id="PTHR48111">
    <property type="entry name" value="REGULATOR OF RPOS"/>
    <property type="match status" value="1"/>
</dbReference>
<evidence type="ECO:0000313" key="11">
    <source>
        <dbReference type="Proteomes" id="UP000198748"/>
    </source>
</evidence>
<evidence type="ECO:0000256" key="1">
    <source>
        <dbReference type="ARBA" id="ARBA00022553"/>
    </source>
</evidence>
<keyword evidence="3" id="KW-0805">Transcription regulation</keyword>
<evidence type="ECO:0000259" key="9">
    <source>
        <dbReference type="PROSITE" id="PS51755"/>
    </source>
</evidence>
<dbReference type="InterPro" id="IPR001789">
    <property type="entry name" value="Sig_transdc_resp-reg_receiver"/>
</dbReference>
<evidence type="ECO:0000256" key="4">
    <source>
        <dbReference type="ARBA" id="ARBA00023125"/>
    </source>
</evidence>
<keyword evidence="4 7" id="KW-0238">DNA-binding</keyword>
<dbReference type="InterPro" id="IPR036388">
    <property type="entry name" value="WH-like_DNA-bd_sf"/>
</dbReference>